<dbReference type="Proteomes" id="UP001243330">
    <property type="component" value="Unassembled WGS sequence"/>
</dbReference>
<evidence type="ECO:0000313" key="2">
    <source>
        <dbReference type="Proteomes" id="UP001243330"/>
    </source>
</evidence>
<evidence type="ECO:0000313" key="1">
    <source>
        <dbReference type="EMBL" id="KAK1848881.1"/>
    </source>
</evidence>
<reference evidence="1" key="1">
    <citation type="submission" date="2023-01" db="EMBL/GenBank/DDBJ databases">
        <title>Colletotrichum chrysophilum M932 genome sequence.</title>
        <authorList>
            <person name="Baroncelli R."/>
        </authorList>
    </citation>
    <scope>NUCLEOTIDE SEQUENCE</scope>
    <source>
        <strain evidence="1">M932</strain>
    </source>
</reference>
<organism evidence="1 2">
    <name type="scientific">Colletotrichum chrysophilum</name>
    <dbReference type="NCBI Taxonomy" id="1836956"/>
    <lineage>
        <taxon>Eukaryota</taxon>
        <taxon>Fungi</taxon>
        <taxon>Dikarya</taxon>
        <taxon>Ascomycota</taxon>
        <taxon>Pezizomycotina</taxon>
        <taxon>Sordariomycetes</taxon>
        <taxon>Hypocreomycetidae</taxon>
        <taxon>Glomerellales</taxon>
        <taxon>Glomerellaceae</taxon>
        <taxon>Colletotrichum</taxon>
        <taxon>Colletotrichum gloeosporioides species complex</taxon>
    </lineage>
</organism>
<gene>
    <name evidence="1" type="ORF">CCHR01_08447</name>
</gene>
<proteinExistence type="predicted"/>
<dbReference type="AlphaFoldDB" id="A0AAD9ELE1"/>
<name>A0AAD9ELE1_9PEZI</name>
<dbReference type="EMBL" id="JAQOWY010000158">
    <property type="protein sequence ID" value="KAK1848881.1"/>
    <property type="molecule type" value="Genomic_DNA"/>
</dbReference>
<protein>
    <submittedName>
        <fullName evidence="1">Uncharacterized protein</fullName>
    </submittedName>
</protein>
<comment type="caution">
    <text evidence="1">The sequence shown here is derived from an EMBL/GenBank/DDBJ whole genome shotgun (WGS) entry which is preliminary data.</text>
</comment>
<keyword evidence="2" id="KW-1185">Reference proteome</keyword>
<sequence length="87" mass="9684">MDVEVRTVTSRSRLAQKTWVEFLPVVDPSAVAEAQTRHRDGRSPALRGWRRFWQCVRGRGQRNGSPSLICSVVPGAFSAATLFAEGR</sequence>
<accession>A0AAD9ELE1</accession>